<protein>
    <submittedName>
        <fullName evidence="3">Uncharacterized protein</fullName>
    </submittedName>
</protein>
<feature type="transmembrane region" description="Helical" evidence="2">
    <location>
        <begin position="159"/>
        <end position="179"/>
    </location>
</feature>
<feature type="transmembrane region" description="Helical" evidence="2">
    <location>
        <begin position="119"/>
        <end position="147"/>
    </location>
</feature>
<accession>A0A1L7WJ08</accession>
<evidence type="ECO:0000313" key="4">
    <source>
        <dbReference type="Proteomes" id="UP000184330"/>
    </source>
</evidence>
<organism evidence="3 4">
    <name type="scientific">Phialocephala subalpina</name>
    <dbReference type="NCBI Taxonomy" id="576137"/>
    <lineage>
        <taxon>Eukaryota</taxon>
        <taxon>Fungi</taxon>
        <taxon>Dikarya</taxon>
        <taxon>Ascomycota</taxon>
        <taxon>Pezizomycotina</taxon>
        <taxon>Leotiomycetes</taxon>
        <taxon>Helotiales</taxon>
        <taxon>Mollisiaceae</taxon>
        <taxon>Phialocephala</taxon>
        <taxon>Phialocephala fortinii species complex</taxon>
    </lineage>
</organism>
<keyword evidence="2" id="KW-0472">Membrane</keyword>
<dbReference type="Proteomes" id="UP000184330">
    <property type="component" value="Unassembled WGS sequence"/>
</dbReference>
<feature type="compositionally biased region" description="Polar residues" evidence="1">
    <location>
        <begin position="54"/>
        <end position="63"/>
    </location>
</feature>
<name>A0A1L7WJ08_9HELO</name>
<gene>
    <name evidence="3" type="ORF">PAC_02595</name>
</gene>
<evidence type="ECO:0000313" key="3">
    <source>
        <dbReference type="EMBL" id="CZR52718.1"/>
    </source>
</evidence>
<dbReference type="AlphaFoldDB" id="A0A1L7WJ08"/>
<evidence type="ECO:0000256" key="2">
    <source>
        <dbReference type="SAM" id="Phobius"/>
    </source>
</evidence>
<feature type="transmembrane region" description="Helical" evidence="2">
    <location>
        <begin position="81"/>
        <end position="99"/>
    </location>
</feature>
<feature type="transmembrane region" description="Helical" evidence="2">
    <location>
        <begin position="20"/>
        <end position="45"/>
    </location>
</feature>
<feature type="region of interest" description="Disordered" evidence="1">
    <location>
        <begin position="54"/>
        <end position="78"/>
    </location>
</feature>
<reference evidence="3 4" key="1">
    <citation type="submission" date="2016-03" db="EMBL/GenBank/DDBJ databases">
        <authorList>
            <person name="Ploux O."/>
        </authorList>
    </citation>
    <scope>NUCLEOTIDE SEQUENCE [LARGE SCALE GENOMIC DNA]</scope>
    <source>
        <strain evidence="3 4">UAMH 11012</strain>
    </source>
</reference>
<evidence type="ECO:0000256" key="1">
    <source>
        <dbReference type="SAM" id="MobiDB-lite"/>
    </source>
</evidence>
<dbReference type="EMBL" id="FJOG01000003">
    <property type="protein sequence ID" value="CZR52718.1"/>
    <property type="molecule type" value="Genomic_DNA"/>
</dbReference>
<keyword evidence="2" id="KW-0812">Transmembrane</keyword>
<sequence>MSTIQAQTPRSTGLLVHWSIFNVNALLLASLFLSFSFAVWILALAKGIPVPDATNKQNQQQQPPAHLRQRTQVSGSPSSKAFRSLSALAVAIACNYTVYLCMDTLSPRYGDKSSLGMPLFMALATFVLMNGGFWTLSSAGCALELIVEAFLERDFDSDVFILPSSFLAHLWTTMMWRVILVTDLIS</sequence>
<proteinExistence type="predicted"/>
<keyword evidence="4" id="KW-1185">Reference proteome</keyword>
<keyword evidence="2" id="KW-1133">Transmembrane helix</keyword>
<dbReference type="OrthoDB" id="10544467at2759"/>